<dbReference type="PANTHER" id="PTHR10342:SF273">
    <property type="entry name" value="RE14504P"/>
    <property type="match status" value="1"/>
</dbReference>
<gene>
    <name evidence="7" type="ORF">IscW_ISCW024085</name>
</gene>
<dbReference type="AlphaFoldDB" id="B7P2N6"/>
<dbReference type="GO" id="GO:0046872">
    <property type="term" value="F:metal ion binding"/>
    <property type="evidence" value="ECO:0007669"/>
    <property type="project" value="UniProtKB-KW"/>
</dbReference>
<proteinExistence type="inferred from homology"/>
<keyword evidence="3" id="KW-0479">Metal-binding</keyword>
<dbReference type="InterPro" id="IPR017850">
    <property type="entry name" value="Alkaline_phosphatase_core_sf"/>
</dbReference>
<evidence type="ECO:0000259" key="6">
    <source>
        <dbReference type="Pfam" id="PF00884"/>
    </source>
</evidence>
<accession>B7P2N6</accession>
<dbReference type="VEuPathDB" id="VectorBase:ISCW024085"/>
<keyword evidence="4" id="KW-0106">Calcium</keyword>
<feature type="non-terminal residue" evidence="7">
    <location>
        <position position="159"/>
    </location>
</feature>
<sequence>YTERAVSLIRSHNPSQPLFLYLSYQAPHVGTGPSLLEAPEENMKKFLHIPEKNRTTYAGMVDALDQSIGTIMEALQEADLIGNTIVVFTSDNGALPWGVKSNRGYNWPLRGGKFTLWEGGLRTTTFIWSPLLEMSRRVSNQMMHITDWLPTLYSAAGET</sequence>
<dbReference type="Proteomes" id="UP000001555">
    <property type="component" value="Unassembled WGS sequence"/>
</dbReference>
<dbReference type="EMBL" id="DS623242">
    <property type="protein sequence ID" value="EEC00858.1"/>
    <property type="molecule type" value="Genomic_DNA"/>
</dbReference>
<dbReference type="EMBL" id="ABJB010768048">
    <property type="status" value="NOT_ANNOTATED_CDS"/>
    <property type="molecule type" value="Genomic_DNA"/>
</dbReference>
<dbReference type="InterPro" id="IPR047115">
    <property type="entry name" value="ARSB"/>
</dbReference>
<comment type="similarity">
    <text evidence="2">Belongs to the sulfatase family.</text>
</comment>
<dbReference type="InterPro" id="IPR000917">
    <property type="entry name" value="Sulfatase_N"/>
</dbReference>
<dbReference type="GO" id="GO:0008484">
    <property type="term" value="F:sulfuric ester hydrolase activity"/>
    <property type="evidence" value="ECO:0007669"/>
    <property type="project" value="InterPro"/>
</dbReference>
<dbReference type="VEuPathDB" id="VectorBase:ISCI024085"/>
<evidence type="ECO:0000256" key="3">
    <source>
        <dbReference type="ARBA" id="ARBA00022723"/>
    </source>
</evidence>
<dbReference type="SUPFAM" id="SSF53649">
    <property type="entry name" value="Alkaline phosphatase-like"/>
    <property type="match status" value="1"/>
</dbReference>
<dbReference type="EMBL" id="ABJB010333627">
    <property type="status" value="NOT_ANNOTATED_CDS"/>
    <property type="molecule type" value="Genomic_DNA"/>
</dbReference>
<evidence type="ECO:0000313" key="8">
    <source>
        <dbReference type="EnsemblMetazoa" id="ISCW024085-PA"/>
    </source>
</evidence>
<evidence type="ECO:0000256" key="2">
    <source>
        <dbReference type="ARBA" id="ARBA00008779"/>
    </source>
</evidence>
<feature type="domain" description="Sulfatase N-terminal" evidence="6">
    <location>
        <begin position="2"/>
        <end position="157"/>
    </location>
</feature>
<name>B7P2N6_IXOSC</name>
<feature type="non-terminal residue" evidence="7">
    <location>
        <position position="1"/>
    </location>
</feature>
<reference evidence="7 9" key="1">
    <citation type="submission" date="2008-03" db="EMBL/GenBank/DDBJ databases">
        <title>Annotation of Ixodes scapularis.</title>
        <authorList>
            <consortium name="Ixodes scapularis Genome Project Consortium"/>
            <person name="Caler E."/>
            <person name="Hannick L.I."/>
            <person name="Bidwell S."/>
            <person name="Joardar V."/>
            <person name="Thiagarajan M."/>
            <person name="Amedeo P."/>
            <person name="Galinsky K.J."/>
            <person name="Schobel S."/>
            <person name="Inman J."/>
            <person name="Hostetler J."/>
            <person name="Miller J."/>
            <person name="Hammond M."/>
            <person name="Megy K."/>
            <person name="Lawson D."/>
            <person name="Kodira C."/>
            <person name="Sutton G."/>
            <person name="Meyer J."/>
            <person name="Hill C.A."/>
            <person name="Birren B."/>
            <person name="Nene V."/>
            <person name="Collins F."/>
            <person name="Alarcon-Chaidez F."/>
            <person name="Wikel S."/>
            <person name="Strausberg R."/>
        </authorList>
    </citation>
    <scope>NUCLEOTIDE SEQUENCE [LARGE SCALE GENOMIC DNA]</scope>
    <source>
        <strain evidence="9">Wikel</strain>
        <strain evidence="7">Wikel colony</strain>
    </source>
</reference>
<protein>
    <submittedName>
        <fullName evidence="7 8">Arylsulfatase B, putative</fullName>
    </submittedName>
</protein>
<keyword evidence="9" id="KW-1185">Reference proteome</keyword>
<evidence type="ECO:0000313" key="7">
    <source>
        <dbReference type="EMBL" id="EEC00858.1"/>
    </source>
</evidence>
<evidence type="ECO:0000313" key="9">
    <source>
        <dbReference type="Proteomes" id="UP000001555"/>
    </source>
</evidence>
<dbReference type="Gene3D" id="3.40.720.10">
    <property type="entry name" value="Alkaline Phosphatase, subunit A"/>
    <property type="match status" value="1"/>
</dbReference>
<keyword evidence="5" id="KW-0325">Glycoprotein</keyword>
<organism>
    <name type="scientific">Ixodes scapularis</name>
    <name type="common">Black-legged tick</name>
    <name type="synonym">Deer tick</name>
    <dbReference type="NCBI Taxonomy" id="6945"/>
    <lineage>
        <taxon>Eukaryota</taxon>
        <taxon>Metazoa</taxon>
        <taxon>Ecdysozoa</taxon>
        <taxon>Arthropoda</taxon>
        <taxon>Chelicerata</taxon>
        <taxon>Arachnida</taxon>
        <taxon>Acari</taxon>
        <taxon>Parasitiformes</taxon>
        <taxon>Ixodida</taxon>
        <taxon>Ixodoidea</taxon>
        <taxon>Ixodidae</taxon>
        <taxon>Ixodinae</taxon>
        <taxon>Ixodes</taxon>
    </lineage>
</organism>
<evidence type="ECO:0000256" key="1">
    <source>
        <dbReference type="ARBA" id="ARBA00001913"/>
    </source>
</evidence>
<dbReference type="EnsemblMetazoa" id="ISCW024085-RA">
    <property type="protein sequence ID" value="ISCW024085-PA"/>
    <property type="gene ID" value="ISCW024085"/>
</dbReference>
<comment type="cofactor">
    <cofactor evidence="1">
        <name>Ca(2+)</name>
        <dbReference type="ChEBI" id="CHEBI:29108"/>
    </cofactor>
</comment>
<dbReference type="STRING" id="6945.B7P2N6"/>
<dbReference type="HOGENOM" id="CLU_113968_0_0_1"/>
<dbReference type="Pfam" id="PF00884">
    <property type="entry name" value="Sulfatase"/>
    <property type="match status" value="1"/>
</dbReference>
<evidence type="ECO:0000256" key="5">
    <source>
        <dbReference type="ARBA" id="ARBA00023180"/>
    </source>
</evidence>
<dbReference type="PaxDb" id="6945-B7P2N6"/>
<evidence type="ECO:0000256" key="4">
    <source>
        <dbReference type="ARBA" id="ARBA00022837"/>
    </source>
</evidence>
<reference evidence="8" key="2">
    <citation type="submission" date="2020-05" db="UniProtKB">
        <authorList>
            <consortium name="EnsemblMetazoa"/>
        </authorList>
    </citation>
    <scope>IDENTIFICATION</scope>
    <source>
        <strain evidence="8">wikel</strain>
    </source>
</reference>
<dbReference type="PANTHER" id="PTHR10342">
    <property type="entry name" value="ARYLSULFATASE"/>
    <property type="match status" value="1"/>
</dbReference>